<evidence type="ECO:0000313" key="1">
    <source>
        <dbReference type="EMBL" id="THU87217.1"/>
    </source>
</evidence>
<keyword evidence="2" id="KW-1185">Reference proteome</keyword>
<dbReference type="AlphaFoldDB" id="A0A4S8LE43"/>
<evidence type="ECO:0000313" key="2">
    <source>
        <dbReference type="Proteomes" id="UP000297245"/>
    </source>
</evidence>
<dbReference type="Proteomes" id="UP000297245">
    <property type="component" value="Unassembled WGS sequence"/>
</dbReference>
<name>A0A4S8LE43_DENBC</name>
<proteinExistence type="predicted"/>
<dbReference type="OrthoDB" id="2669721at2759"/>
<reference evidence="1 2" key="1">
    <citation type="journal article" date="2019" name="Nat. Ecol. Evol.">
        <title>Megaphylogeny resolves global patterns of mushroom evolution.</title>
        <authorList>
            <person name="Varga T."/>
            <person name="Krizsan K."/>
            <person name="Foldi C."/>
            <person name="Dima B."/>
            <person name="Sanchez-Garcia M."/>
            <person name="Sanchez-Ramirez S."/>
            <person name="Szollosi G.J."/>
            <person name="Szarkandi J.G."/>
            <person name="Papp V."/>
            <person name="Albert L."/>
            <person name="Andreopoulos W."/>
            <person name="Angelini C."/>
            <person name="Antonin V."/>
            <person name="Barry K.W."/>
            <person name="Bougher N.L."/>
            <person name="Buchanan P."/>
            <person name="Buyck B."/>
            <person name="Bense V."/>
            <person name="Catcheside P."/>
            <person name="Chovatia M."/>
            <person name="Cooper J."/>
            <person name="Damon W."/>
            <person name="Desjardin D."/>
            <person name="Finy P."/>
            <person name="Geml J."/>
            <person name="Haridas S."/>
            <person name="Hughes K."/>
            <person name="Justo A."/>
            <person name="Karasinski D."/>
            <person name="Kautmanova I."/>
            <person name="Kiss B."/>
            <person name="Kocsube S."/>
            <person name="Kotiranta H."/>
            <person name="LaButti K.M."/>
            <person name="Lechner B.E."/>
            <person name="Liimatainen K."/>
            <person name="Lipzen A."/>
            <person name="Lukacs Z."/>
            <person name="Mihaltcheva S."/>
            <person name="Morgado L.N."/>
            <person name="Niskanen T."/>
            <person name="Noordeloos M.E."/>
            <person name="Ohm R.A."/>
            <person name="Ortiz-Santana B."/>
            <person name="Ovrebo C."/>
            <person name="Racz N."/>
            <person name="Riley R."/>
            <person name="Savchenko A."/>
            <person name="Shiryaev A."/>
            <person name="Soop K."/>
            <person name="Spirin V."/>
            <person name="Szebenyi C."/>
            <person name="Tomsovsky M."/>
            <person name="Tulloss R.E."/>
            <person name="Uehling J."/>
            <person name="Grigoriev I.V."/>
            <person name="Vagvolgyi C."/>
            <person name="Papp T."/>
            <person name="Martin F.M."/>
            <person name="Miettinen O."/>
            <person name="Hibbett D.S."/>
            <person name="Nagy L.G."/>
        </authorList>
    </citation>
    <scope>NUCLEOTIDE SEQUENCE [LARGE SCALE GENOMIC DNA]</scope>
    <source>
        <strain evidence="1 2">CBS 962.96</strain>
    </source>
</reference>
<accession>A0A4S8LE43</accession>
<sequence>MQSPNFVPRIDDIRIAYNFINELKSASLNSKVEPLDETLVQQIHSPPQTTLQITDPDDRLSLDLYLATTHSSEDTYTEACAAVSRRFPECKLLSYYRVKKLVEQLSGVSPIVRDMCISSCIGYTGPYVGLSHCPHCGEARYKGQGRKKVSRKQFTTIPLSPQLQAIWRTPEGAASMDYRRACTKAIFEELERNDGVKVSPYKDFFDGSDYLQAVVDGKIADDDMVVLLSIDGAQLYRNKASDCWMYIWVVLDHHPSNRYKVRHVLLGGVIPGPNKPKNLDSFVFTGLYHVAAVQRMGGMHVWNAAEKRLFTSNIFVALGSADGPAMACLNGFVGHHGRVHCRFYCPLIGRHKPGGTHYYPARFKPNNFAVVGCDHDDVDIQNLLAAFTSKDAEKSYNRNLSRVVASRTKTEYLAQRLETGIVKPSIFSGLRKDSILGIPGMFAGDCMHLPALNITDLYIPLWRGAFDCDPTDSKTTWDWAVLKSASAWKAHGQDVVAATPYIPGSFDRPPRNPAEKISSGYKAWEFLLYFFGLGPCLFYNLLPTPYWEQYCKLVRGIRLLLQEEILPGEVREANRLITEASDAFENLYVQRRTDRLHFVRASVHAPSHMPYETVRIGPGIIYSQWTMERIIGFLGMDIRLHSNAFANLTNIALARAQINALMAMFPDFQPKMVTLPRGAVDIGNGYQLRRARDTTARSVTTLEGKAISKYLCECGFSEDEDGTVINENYEPLVTRWARVSLPNGQIARSRWKEDLKSISNLRTARNVKLQLSGKTYFAEVHFYLYKKIGGIEKHFAVGSFYGDPHQGLLQQSSGTYYTVEHFRDIDVRAFDIKCILSVVMMAPDPRYNTVPQNSSCDSRWYLMERPGLKMAACLGWQEDDEDT</sequence>
<dbReference type="EMBL" id="ML179459">
    <property type="protein sequence ID" value="THU87217.1"/>
    <property type="molecule type" value="Genomic_DNA"/>
</dbReference>
<protein>
    <submittedName>
        <fullName evidence="1">Uncharacterized protein</fullName>
    </submittedName>
</protein>
<organism evidence="1 2">
    <name type="scientific">Dendrothele bispora (strain CBS 962.96)</name>
    <dbReference type="NCBI Taxonomy" id="1314807"/>
    <lineage>
        <taxon>Eukaryota</taxon>
        <taxon>Fungi</taxon>
        <taxon>Dikarya</taxon>
        <taxon>Basidiomycota</taxon>
        <taxon>Agaricomycotina</taxon>
        <taxon>Agaricomycetes</taxon>
        <taxon>Agaricomycetidae</taxon>
        <taxon>Agaricales</taxon>
        <taxon>Agaricales incertae sedis</taxon>
        <taxon>Dendrothele</taxon>
    </lineage>
</organism>
<gene>
    <name evidence="1" type="ORF">K435DRAFT_682058</name>
</gene>